<evidence type="ECO:0000313" key="1">
    <source>
        <dbReference type="EMBL" id="CAH0389702.1"/>
    </source>
</evidence>
<dbReference type="EMBL" id="OU963866">
    <property type="protein sequence ID" value="CAH0389702.1"/>
    <property type="molecule type" value="Genomic_DNA"/>
</dbReference>
<accession>A0A9P0F5E5</accession>
<protein>
    <submittedName>
        <fullName evidence="1">Uncharacterized protein</fullName>
    </submittedName>
</protein>
<dbReference type="AlphaFoldDB" id="A0A9P0F5E5"/>
<proteinExistence type="predicted"/>
<sequence>MSNHVLKIGIDGGQGFLKVCLSVQSPGKNSVDVTSVRQTYEQEVLAKQFLDSGVKKIFILAITPHTQENSKNVAMMWSRLEINSLDPFIATDSKLANLLVGIMFHSSCFPCSWCEAEKSALHLLGPHRTVGNIMQNYLKFVESGENYKEAKKFENCIHPTVFSTEDKLILGIVLPPELHLSLGVVNTVYDHMLKHNEADALKRASLCNVKRDMTHGSPEFNGNSCRILLKKVDSLMRDSLACLPFVEVLQNFKLVVDACFSTTLHANYKNAIQNFKESYLALELPVTPEVHTVYLSCRRFL</sequence>
<keyword evidence="2" id="KW-1185">Reference proteome</keyword>
<evidence type="ECO:0000313" key="2">
    <source>
        <dbReference type="Proteomes" id="UP001152759"/>
    </source>
</evidence>
<gene>
    <name evidence="1" type="ORF">BEMITA_LOCUS8509</name>
</gene>
<organism evidence="1 2">
    <name type="scientific">Bemisia tabaci</name>
    <name type="common">Sweetpotato whitefly</name>
    <name type="synonym">Aleurodes tabaci</name>
    <dbReference type="NCBI Taxonomy" id="7038"/>
    <lineage>
        <taxon>Eukaryota</taxon>
        <taxon>Metazoa</taxon>
        <taxon>Ecdysozoa</taxon>
        <taxon>Arthropoda</taxon>
        <taxon>Hexapoda</taxon>
        <taxon>Insecta</taxon>
        <taxon>Pterygota</taxon>
        <taxon>Neoptera</taxon>
        <taxon>Paraneoptera</taxon>
        <taxon>Hemiptera</taxon>
        <taxon>Sternorrhyncha</taxon>
        <taxon>Aleyrodoidea</taxon>
        <taxon>Aleyrodidae</taxon>
        <taxon>Aleyrodinae</taxon>
        <taxon>Bemisia</taxon>
    </lineage>
</organism>
<dbReference type="Proteomes" id="UP001152759">
    <property type="component" value="Chromosome 5"/>
</dbReference>
<reference evidence="1" key="1">
    <citation type="submission" date="2021-12" db="EMBL/GenBank/DDBJ databases">
        <authorList>
            <person name="King R."/>
        </authorList>
    </citation>
    <scope>NUCLEOTIDE SEQUENCE</scope>
</reference>
<name>A0A9P0F5E5_BEMTA</name>